<comment type="function">
    <text evidence="12">Catalyzes the reversible phosphatidyl group transfer from one phosphatidylglycerol molecule to another to form cardiolipin (CL) (diphosphatidylglycerol) and glycerol.</text>
</comment>
<dbReference type="RefSeq" id="WP_213103766.1">
    <property type="nucleotide sequence ID" value="NZ_JAGYPM010000004.1"/>
</dbReference>
<sequence>MELNNLVPLLVVIIVVLNILLAVVVIFFERRDIGSTWAWLMVLLFLPIIGFFVYVFLGRQLKRKNFYKLSDEERSYLQSSVNEQLEQIRNKELQKNNRMLQKYSQLIKMNLQSSNALVTQDNEVVIFHDGNDKFDALFNDIRQAKKEINIEYYIIQRDSLGEKLRDELTKKAKEGVKVRILYDEIGSKKMTPSFFKELLSYNGEVEVFFPSFFKLINFRVNNRNHRKLCIIDGEIAYIGGFNIGNEYLGKDEKFGYWRDTHFRLKGGAVNHIQGRFILDWNQARKQKKVDRRDFSFQKGLHDGSSIAQIIASGPNSKIEHLKNMYVKLIMSAKKSVYIQTPYFIPDTSFMDACKIALLSGVDVRIMIPNKPDHPFVYWASWAHAGELLRYGAKILLYENGFLHAKTIVVDEEVASVGTTNIDTRSFRLNFEVNAIVYDEQISAQLQNLFLKDSEASSKLTLERYKERSTIIKCKEAVSRLLSPIL</sequence>
<evidence type="ECO:0000256" key="11">
    <source>
        <dbReference type="ARBA" id="ARBA00023264"/>
    </source>
</evidence>
<keyword evidence="9 12" id="KW-0472">Membrane</keyword>
<dbReference type="NCBIfam" id="TIGR04265">
    <property type="entry name" value="bac_cardiolipin"/>
    <property type="match status" value="1"/>
</dbReference>
<accession>A0ABS5NWZ1</accession>
<gene>
    <name evidence="15" type="primary">cls</name>
    <name evidence="15" type="ORF">KHA94_19510</name>
</gene>
<dbReference type="InterPro" id="IPR030874">
    <property type="entry name" value="Cardiolipin_synth_Firmi"/>
</dbReference>
<feature type="active site" evidence="12">
    <location>
        <position position="225"/>
    </location>
</feature>
<organism evidence="15 16">
    <name type="scientific">Cytobacillus citreus</name>
    <dbReference type="NCBI Taxonomy" id="2833586"/>
    <lineage>
        <taxon>Bacteria</taxon>
        <taxon>Bacillati</taxon>
        <taxon>Bacillota</taxon>
        <taxon>Bacilli</taxon>
        <taxon>Bacillales</taxon>
        <taxon>Bacillaceae</taxon>
        <taxon>Cytobacillus</taxon>
    </lineage>
</organism>
<evidence type="ECO:0000313" key="15">
    <source>
        <dbReference type="EMBL" id="MBS4192350.1"/>
    </source>
</evidence>
<evidence type="ECO:0000256" key="10">
    <source>
        <dbReference type="ARBA" id="ARBA00023209"/>
    </source>
</evidence>
<protein>
    <recommendedName>
        <fullName evidence="12 13">Cardiolipin synthase</fullName>
        <shortName evidence="12">CL synthase</shortName>
        <ecNumber evidence="12 13">2.7.8.-</ecNumber>
    </recommendedName>
</protein>
<dbReference type="CDD" id="cd09112">
    <property type="entry name" value="PLDc_CLS_2"/>
    <property type="match status" value="1"/>
</dbReference>
<keyword evidence="3 12" id="KW-0444">Lipid biosynthesis</keyword>
<dbReference type="InterPro" id="IPR025202">
    <property type="entry name" value="PLD-like_dom"/>
</dbReference>
<evidence type="ECO:0000256" key="9">
    <source>
        <dbReference type="ARBA" id="ARBA00023136"/>
    </source>
</evidence>
<dbReference type="PANTHER" id="PTHR21248:SF22">
    <property type="entry name" value="PHOSPHOLIPASE D"/>
    <property type="match status" value="1"/>
</dbReference>
<feature type="active site" evidence="12">
    <location>
        <position position="403"/>
    </location>
</feature>
<name>A0ABS5NWZ1_9BACI</name>
<keyword evidence="4 12" id="KW-0808">Transferase</keyword>
<dbReference type="InterPro" id="IPR027379">
    <property type="entry name" value="CLS_N"/>
</dbReference>
<evidence type="ECO:0000313" key="16">
    <source>
        <dbReference type="Proteomes" id="UP000681027"/>
    </source>
</evidence>
<evidence type="ECO:0000256" key="8">
    <source>
        <dbReference type="ARBA" id="ARBA00023098"/>
    </source>
</evidence>
<comment type="caution">
    <text evidence="15">The sequence shown here is derived from an EMBL/GenBank/DDBJ whole genome shotgun (WGS) entry which is preliminary data.</text>
</comment>
<dbReference type="Pfam" id="PF13396">
    <property type="entry name" value="PLDc_N"/>
    <property type="match status" value="1"/>
</dbReference>
<feature type="domain" description="PLD phosphodiesterase" evidence="14">
    <location>
        <begin position="398"/>
        <end position="425"/>
    </location>
</feature>
<dbReference type="HAMAP" id="MF_01916">
    <property type="entry name" value="Cardiolipin_synth_Cls"/>
    <property type="match status" value="1"/>
</dbReference>
<keyword evidence="6" id="KW-0677">Repeat</keyword>
<comment type="similarity">
    <text evidence="12">Belongs to the phospholipase D family. Cardiolipin synthase subfamily.</text>
</comment>
<keyword evidence="2 12" id="KW-1003">Cell membrane</keyword>
<evidence type="ECO:0000256" key="1">
    <source>
        <dbReference type="ARBA" id="ARBA00004651"/>
    </source>
</evidence>
<dbReference type="PROSITE" id="PS50035">
    <property type="entry name" value="PLD"/>
    <property type="match status" value="2"/>
</dbReference>
<evidence type="ECO:0000256" key="13">
    <source>
        <dbReference type="NCBIfam" id="TIGR04265"/>
    </source>
</evidence>
<dbReference type="Gene3D" id="3.30.870.10">
    <property type="entry name" value="Endonuclease Chain A"/>
    <property type="match status" value="2"/>
</dbReference>
<feature type="active site" evidence="12">
    <location>
        <position position="227"/>
    </location>
</feature>
<dbReference type="EC" id="2.7.8.-" evidence="12 13"/>
<evidence type="ECO:0000256" key="7">
    <source>
        <dbReference type="ARBA" id="ARBA00022989"/>
    </source>
</evidence>
<reference evidence="15 16" key="1">
    <citation type="submission" date="2021-05" db="EMBL/GenBank/DDBJ databases">
        <title>Novel Bacillus species.</title>
        <authorList>
            <person name="Liu G."/>
        </authorList>
    </citation>
    <scope>NUCLEOTIDE SEQUENCE [LARGE SCALE GENOMIC DNA]</scope>
    <source>
        <strain evidence="15 16">FJAT-49705</strain>
    </source>
</reference>
<evidence type="ECO:0000256" key="4">
    <source>
        <dbReference type="ARBA" id="ARBA00022679"/>
    </source>
</evidence>
<keyword evidence="5 12" id="KW-0812">Transmembrane</keyword>
<evidence type="ECO:0000259" key="14">
    <source>
        <dbReference type="PROSITE" id="PS50035"/>
    </source>
</evidence>
<feature type="active site" evidence="12">
    <location>
        <position position="410"/>
    </location>
</feature>
<feature type="active site" evidence="12">
    <location>
        <position position="405"/>
    </location>
</feature>
<dbReference type="InterPro" id="IPR022924">
    <property type="entry name" value="Cardiolipin_synthase"/>
</dbReference>
<keyword evidence="7 12" id="KW-1133">Transmembrane helix</keyword>
<comment type="catalytic activity">
    <reaction evidence="12">
        <text>2 a 1,2-diacyl-sn-glycero-3-phospho-(1'-sn-glycerol) = a cardiolipin + glycerol</text>
        <dbReference type="Rhea" id="RHEA:31451"/>
        <dbReference type="ChEBI" id="CHEBI:17754"/>
        <dbReference type="ChEBI" id="CHEBI:62237"/>
        <dbReference type="ChEBI" id="CHEBI:64716"/>
    </reaction>
</comment>
<dbReference type="SUPFAM" id="SSF56024">
    <property type="entry name" value="Phospholipase D/nuclease"/>
    <property type="match status" value="2"/>
</dbReference>
<proteinExistence type="inferred from homology"/>
<keyword evidence="10 12" id="KW-0594">Phospholipid biosynthesis</keyword>
<keyword evidence="16" id="KW-1185">Reference proteome</keyword>
<dbReference type="CDD" id="cd09110">
    <property type="entry name" value="PLDc_CLS_1"/>
    <property type="match status" value="1"/>
</dbReference>
<evidence type="ECO:0000256" key="12">
    <source>
        <dbReference type="HAMAP-Rule" id="MF_01916"/>
    </source>
</evidence>
<feature type="transmembrane region" description="Helical" evidence="12">
    <location>
        <begin position="37"/>
        <end position="57"/>
    </location>
</feature>
<dbReference type="Proteomes" id="UP000681027">
    <property type="component" value="Unassembled WGS sequence"/>
</dbReference>
<keyword evidence="11 12" id="KW-1208">Phospholipid metabolism</keyword>
<comment type="subcellular location">
    <subcellularLocation>
        <location evidence="1 12">Cell membrane</location>
        <topology evidence="1 12">Multi-pass membrane protein</topology>
    </subcellularLocation>
</comment>
<feature type="active site" evidence="12">
    <location>
        <position position="232"/>
    </location>
</feature>
<feature type="transmembrane region" description="Helical" evidence="12">
    <location>
        <begin position="6"/>
        <end position="28"/>
    </location>
</feature>
<evidence type="ECO:0000256" key="2">
    <source>
        <dbReference type="ARBA" id="ARBA00022475"/>
    </source>
</evidence>
<feature type="domain" description="PLD phosphodiesterase" evidence="14">
    <location>
        <begin position="220"/>
        <end position="247"/>
    </location>
</feature>
<dbReference type="InterPro" id="IPR001736">
    <property type="entry name" value="PLipase_D/transphosphatidylase"/>
</dbReference>
<dbReference type="EMBL" id="JAGYPM010000004">
    <property type="protein sequence ID" value="MBS4192350.1"/>
    <property type="molecule type" value="Genomic_DNA"/>
</dbReference>
<evidence type="ECO:0000256" key="3">
    <source>
        <dbReference type="ARBA" id="ARBA00022516"/>
    </source>
</evidence>
<evidence type="ECO:0000256" key="5">
    <source>
        <dbReference type="ARBA" id="ARBA00022692"/>
    </source>
</evidence>
<dbReference type="SMART" id="SM00155">
    <property type="entry name" value="PLDc"/>
    <property type="match status" value="2"/>
</dbReference>
<dbReference type="PANTHER" id="PTHR21248">
    <property type="entry name" value="CARDIOLIPIN SYNTHASE"/>
    <property type="match status" value="1"/>
</dbReference>
<dbReference type="Pfam" id="PF13091">
    <property type="entry name" value="PLDc_2"/>
    <property type="match status" value="2"/>
</dbReference>
<evidence type="ECO:0000256" key="6">
    <source>
        <dbReference type="ARBA" id="ARBA00022737"/>
    </source>
</evidence>
<keyword evidence="8 12" id="KW-0443">Lipid metabolism</keyword>